<evidence type="ECO:0000313" key="1">
    <source>
        <dbReference type="EMBL" id="ANY77762.1"/>
    </source>
</evidence>
<dbReference type="RefSeq" id="WP_099508748.1">
    <property type="nucleotide sequence ID" value="NZ_CP016616.1"/>
</dbReference>
<protein>
    <submittedName>
        <fullName evidence="1">Uncharacterized protein</fullName>
    </submittedName>
</protein>
<reference evidence="1" key="1">
    <citation type="submission" date="2016-07" db="EMBL/GenBank/DDBJ databases">
        <title>Microvirga ossetica sp. nov. a new species of rhizobia isolated from root nodules of the legume species Vicia alpestris Steven originated from North Ossetia region in the Caucasus.</title>
        <authorList>
            <person name="Safronova V.I."/>
            <person name="Kuznetsova I.G."/>
            <person name="Sazanova A.L."/>
            <person name="Belimov A."/>
            <person name="Andronov E."/>
            <person name="Osledkin Y.S."/>
            <person name="Onishchuk O.P."/>
            <person name="Kurchak O.N."/>
            <person name="Shaposhnikov A.I."/>
            <person name="Willems A."/>
            <person name="Tikhonovich I.A."/>
        </authorList>
    </citation>
    <scope>NUCLEOTIDE SEQUENCE [LARGE SCALE GENOMIC DNA]</scope>
    <source>
        <strain evidence="1">V5/3M</strain>
    </source>
</reference>
<dbReference type="OrthoDB" id="8018220at2"/>
<organism evidence="1">
    <name type="scientific">Microvirga ossetica</name>
    <dbReference type="NCBI Taxonomy" id="1882682"/>
    <lineage>
        <taxon>Bacteria</taxon>
        <taxon>Pseudomonadati</taxon>
        <taxon>Pseudomonadota</taxon>
        <taxon>Alphaproteobacteria</taxon>
        <taxon>Hyphomicrobiales</taxon>
        <taxon>Methylobacteriaceae</taxon>
        <taxon>Microvirga</taxon>
    </lineage>
</organism>
<dbReference type="AlphaFoldDB" id="A0A1B2ED09"/>
<accession>A0A1B2ED09</accession>
<dbReference type="KEGG" id="moc:BB934_05535"/>
<gene>
    <name evidence="1" type="ORF">BB934_05535</name>
</gene>
<sequence length="139" mass="15558">MQYICDAPGGKSWFRIETEGEAAFESDSMSHAVEKHFRHAWEAATDSYQSAGRSFVEQNIGLKDHVRRVMPLFMTLRDVEGNTLATAMLPPGGQYDPGFRIIIVGSSNRDPYPEHEGAIARLGQHFGLNLDRSHCFPYG</sequence>
<dbReference type="EMBL" id="CP016616">
    <property type="protein sequence ID" value="ANY77762.1"/>
    <property type="molecule type" value="Genomic_DNA"/>
</dbReference>
<proteinExistence type="predicted"/>
<name>A0A1B2ED09_9HYPH</name>